<protein>
    <submittedName>
        <fullName evidence="2">Uncharacterized protein</fullName>
    </submittedName>
</protein>
<accession>Q5VRQ9</accession>
<sequence>MDGEAWGRMAPIRHPDRLLAAWANDLQRPGETRRNTERGAMSLTRWHDAAQIRLGDGSRERKRPVAHAQMQLPALIFPNSHHHNRWSVLSTRSPLNHKSGSFSTAEDIEKDGVAAHYTNFLNMAYVTAQPGNTII</sequence>
<evidence type="ECO:0000313" key="1">
    <source>
        <dbReference type="EMBL" id="BAD67603.1"/>
    </source>
</evidence>
<gene>
    <name evidence="2" type="ORF">OSJNBa0015I14.40</name>
    <name evidence="1" type="ORF">P0680A03.14</name>
</gene>
<organism evidence="2 3">
    <name type="scientific">Oryza sativa subsp. japonica</name>
    <name type="common">Rice</name>
    <dbReference type="NCBI Taxonomy" id="39947"/>
    <lineage>
        <taxon>Eukaryota</taxon>
        <taxon>Viridiplantae</taxon>
        <taxon>Streptophyta</taxon>
        <taxon>Embryophyta</taxon>
        <taxon>Tracheophyta</taxon>
        <taxon>Spermatophyta</taxon>
        <taxon>Magnoliopsida</taxon>
        <taxon>Liliopsida</taxon>
        <taxon>Poales</taxon>
        <taxon>Poaceae</taxon>
        <taxon>BOP clade</taxon>
        <taxon>Oryzoideae</taxon>
        <taxon>Oryzeae</taxon>
        <taxon>Oryzinae</taxon>
        <taxon>Oryza</taxon>
        <taxon>Oryza sativa</taxon>
    </lineage>
</organism>
<reference evidence="1" key="1">
    <citation type="submission" date="1999-02" db="EMBL/GenBank/DDBJ databases">
        <title>Oryza sativa nipponbare(GA3) genomic DNA, chromosome 6, PAC clone:P0680A03.</title>
        <authorList>
            <person name="Sasaki T."/>
            <person name="Matsumoto T."/>
            <person name="Yamamoto K."/>
        </authorList>
    </citation>
    <scope>NUCLEOTIDE SEQUENCE</scope>
</reference>
<reference evidence="2" key="2">
    <citation type="submission" date="2000-06" db="EMBL/GenBank/DDBJ databases">
        <title>Oryza sativa nipponbare(GA3) genomic DNA, chromosome 6, BAC clone:OSJNBa0015I14.</title>
        <authorList>
            <person name="Sasaki T."/>
            <person name="Matsumoto T."/>
            <person name="Yamamoto K."/>
        </authorList>
    </citation>
    <scope>NUCLEOTIDE SEQUENCE</scope>
</reference>
<dbReference type="EMBL" id="AP002536">
    <property type="protein sequence ID" value="BAD67866.1"/>
    <property type="molecule type" value="Genomic_DNA"/>
</dbReference>
<reference evidence="3" key="3">
    <citation type="journal article" date="2005" name="Nature">
        <title>The map-based sequence of the rice genome.</title>
        <authorList>
            <consortium name="International rice genome sequencing project (IRGSP)"/>
            <person name="Matsumoto T."/>
            <person name="Wu J."/>
            <person name="Kanamori H."/>
            <person name="Katayose Y."/>
            <person name="Fujisawa M."/>
            <person name="Namiki N."/>
            <person name="Mizuno H."/>
            <person name="Yamamoto K."/>
            <person name="Antonio B.A."/>
            <person name="Baba T."/>
            <person name="Sakata K."/>
            <person name="Nagamura Y."/>
            <person name="Aoki H."/>
            <person name="Arikawa K."/>
            <person name="Arita K."/>
            <person name="Bito T."/>
            <person name="Chiden Y."/>
            <person name="Fujitsuka N."/>
            <person name="Fukunaka R."/>
            <person name="Hamada M."/>
            <person name="Harada C."/>
            <person name="Hayashi A."/>
            <person name="Hijishita S."/>
            <person name="Honda M."/>
            <person name="Hosokawa S."/>
            <person name="Ichikawa Y."/>
            <person name="Idonuma A."/>
            <person name="Iijima M."/>
            <person name="Ikeda M."/>
            <person name="Ikeno M."/>
            <person name="Ito K."/>
            <person name="Ito S."/>
            <person name="Ito T."/>
            <person name="Ito Y."/>
            <person name="Ito Y."/>
            <person name="Iwabuchi A."/>
            <person name="Kamiya K."/>
            <person name="Karasawa W."/>
            <person name="Kurita K."/>
            <person name="Katagiri S."/>
            <person name="Kikuta A."/>
            <person name="Kobayashi H."/>
            <person name="Kobayashi N."/>
            <person name="Machita K."/>
            <person name="Maehara T."/>
            <person name="Masukawa M."/>
            <person name="Mizubayashi T."/>
            <person name="Mukai Y."/>
            <person name="Nagasaki H."/>
            <person name="Nagata Y."/>
            <person name="Naito S."/>
            <person name="Nakashima M."/>
            <person name="Nakama Y."/>
            <person name="Nakamichi Y."/>
            <person name="Nakamura M."/>
            <person name="Meguro A."/>
            <person name="Negishi M."/>
            <person name="Ohta I."/>
            <person name="Ohta T."/>
            <person name="Okamoto M."/>
            <person name="Ono N."/>
            <person name="Saji S."/>
            <person name="Sakaguchi M."/>
            <person name="Sakai K."/>
            <person name="Shibata M."/>
            <person name="Shimokawa T."/>
            <person name="Song J."/>
            <person name="Takazaki Y."/>
            <person name="Terasawa K."/>
            <person name="Tsugane M."/>
            <person name="Tsuji K."/>
            <person name="Ueda S."/>
            <person name="Waki K."/>
            <person name="Yamagata H."/>
            <person name="Yamamoto M."/>
            <person name="Yamamoto S."/>
            <person name="Yamane H."/>
            <person name="Yoshiki S."/>
            <person name="Yoshihara R."/>
            <person name="Yukawa K."/>
            <person name="Zhong H."/>
            <person name="Yano M."/>
            <person name="Yuan Q."/>
            <person name="Ouyang S."/>
            <person name="Liu J."/>
            <person name="Jones K.M."/>
            <person name="Gansberger K."/>
            <person name="Moffat K."/>
            <person name="Hill J."/>
            <person name="Bera J."/>
            <person name="Fadrosh D."/>
            <person name="Jin S."/>
            <person name="Johri S."/>
            <person name="Kim M."/>
            <person name="Overton L."/>
            <person name="Reardon M."/>
            <person name="Tsitrin T."/>
            <person name="Vuong H."/>
            <person name="Weaver B."/>
            <person name="Ciecko A."/>
            <person name="Tallon L."/>
            <person name="Jackson J."/>
            <person name="Pai G."/>
            <person name="Aken S.V."/>
            <person name="Utterback T."/>
            <person name="Reidmuller S."/>
            <person name="Feldblyum T."/>
            <person name="Hsiao J."/>
            <person name="Zismann V."/>
            <person name="Iobst S."/>
            <person name="de Vazeille A.R."/>
            <person name="Buell C.R."/>
            <person name="Ying K."/>
            <person name="Li Y."/>
            <person name="Lu T."/>
            <person name="Huang Y."/>
            <person name="Zhao Q."/>
            <person name="Feng Q."/>
            <person name="Zhang L."/>
            <person name="Zhu J."/>
            <person name="Weng Q."/>
            <person name="Mu J."/>
            <person name="Lu Y."/>
            <person name="Fan D."/>
            <person name="Liu Y."/>
            <person name="Guan J."/>
            <person name="Zhang Y."/>
            <person name="Yu S."/>
            <person name="Liu X."/>
            <person name="Zhang Y."/>
            <person name="Hong G."/>
            <person name="Han B."/>
            <person name="Choisne N."/>
            <person name="Demange N."/>
            <person name="Orjeda G."/>
            <person name="Samain S."/>
            <person name="Cattolico L."/>
            <person name="Pelletier E."/>
            <person name="Couloux A."/>
            <person name="Segurens B."/>
            <person name="Wincker P."/>
            <person name="D'Hont A."/>
            <person name="Scarpelli C."/>
            <person name="Weissenbach J."/>
            <person name="Salanoubat M."/>
            <person name="Quetier F."/>
            <person name="Yu Y."/>
            <person name="Kim H.R."/>
            <person name="Rambo T."/>
            <person name="Currie J."/>
            <person name="Collura K."/>
            <person name="Luo M."/>
            <person name="Yang T."/>
            <person name="Ammiraju J.S.S."/>
            <person name="Engler F."/>
            <person name="Soderlund C."/>
            <person name="Wing R.A."/>
            <person name="Palmer L.E."/>
            <person name="de la Bastide M."/>
            <person name="Spiegel L."/>
            <person name="Nascimento L."/>
            <person name="Zutavern T."/>
            <person name="O'Shaughnessy A."/>
            <person name="Dike S."/>
            <person name="Dedhia N."/>
            <person name="Preston R."/>
            <person name="Balija V."/>
            <person name="McCombie W.R."/>
            <person name="Chow T."/>
            <person name="Chen H."/>
            <person name="Chung M."/>
            <person name="Chen C."/>
            <person name="Shaw J."/>
            <person name="Wu H."/>
            <person name="Hsiao K."/>
            <person name="Chao Y."/>
            <person name="Chu M."/>
            <person name="Cheng C."/>
            <person name="Hour A."/>
            <person name="Lee P."/>
            <person name="Lin S."/>
            <person name="Lin Y."/>
            <person name="Liou J."/>
            <person name="Liu S."/>
            <person name="Hsing Y."/>
            <person name="Raghuvanshi S."/>
            <person name="Mohanty A."/>
            <person name="Bharti A.K."/>
            <person name="Gaur A."/>
            <person name="Gupta V."/>
            <person name="Kumar D."/>
            <person name="Ravi V."/>
            <person name="Vij S."/>
            <person name="Kapur A."/>
            <person name="Khurana P."/>
            <person name="Khurana P."/>
            <person name="Khurana J.P."/>
            <person name="Tyagi A.K."/>
            <person name="Gaikwad K."/>
            <person name="Singh A."/>
            <person name="Dalal V."/>
            <person name="Srivastava S."/>
            <person name="Dixit A."/>
            <person name="Pal A.K."/>
            <person name="Ghazi I.A."/>
            <person name="Yadav M."/>
            <person name="Pandit A."/>
            <person name="Bhargava A."/>
            <person name="Sureshbabu K."/>
            <person name="Batra K."/>
            <person name="Sharma T.R."/>
            <person name="Mohapatra T."/>
            <person name="Singh N.K."/>
            <person name="Messing J."/>
            <person name="Nelson A.B."/>
            <person name="Fuks G."/>
            <person name="Kavchok S."/>
            <person name="Keizer G."/>
            <person name="Linton E."/>
            <person name="Llaca V."/>
            <person name="Song R."/>
            <person name="Tanyolac B."/>
            <person name="Young S."/>
            <person name="Ho-Il K."/>
            <person name="Hahn J.H."/>
            <person name="Sangsakoo G."/>
            <person name="Vanavichit A."/>
            <person name="de Mattos Luiz.A.T."/>
            <person name="Zimmer P.D."/>
            <person name="Malone G."/>
            <person name="Dellagostin O."/>
            <person name="de Oliveira A.C."/>
            <person name="Bevan M."/>
            <person name="Bancroft I."/>
            <person name="Minx P."/>
            <person name="Cordum H."/>
            <person name="Wilson R."/>
            <person name="Cheng Z."/>
            <person name="Jin W."/>
            <person name="Jiang J."/>
            <person name="Leong S.A."/>
            <person name="Iwama H."/>
            <person name="Gojobori T."/>
            <person name="Itoh T."/>
            <person name="Niimura Y."/>
            <person name="Fujii Y."/>
            <person name="Habara T."/>
            <person name="Sakai H."/>
            <person name="Sato Y."/>
            <person name="Wilson G."/>
            <person name="Kumar K."/>
            <person name="McCouch S."/>
            <person name="Juretic N."/>
            <person name="Hoen D."/>
            <person name="Wright S."/>
            <person name="Bruskiewich R."/>
            <person name="Bureau T."/>
            <person name="Miyao A."/>
            <person name="Hirochika H."/>
            <person name="Nishikawa T."/>
            <person name="Kadowaki K."/>
            <person name="Sugiura M."/>
            <person name="Burr B."/>
            <person name="Sasaki T."/>
        </authorList>
    </citation>
    <scope>NUCLEOTIDE SEQUENCE [LARGE SCALE GENOMIC DNA]</scope>
    <source>
        <strain evidence="3">cv. Nipponbare</strain>
    </source>
</reference>
<dbReference type="Proteomes" id="UP000000763">
    <property type="component" value="Chromosome 6"/>
</dbReference>
<dbReference type="AlphaFoldDB" id="Q5VRQ9"/>
<dbReference type="EMBL" id="AB023482">
    <property type="protein sequence ID" value="BAD67603.1"/>
    <property type="molecule type" value="Genomic_DNA"/>
</dbReference>
<evidence type="ECO:0000313" key="2">
    <source>
        <dbReference type="EMBL" id="BAD67866.1"/>
    </source>
</evidence>
<name>Q5VRQ9_ORYSJ</name>
<reference evidence="3" key="4">
    <citation type="journal article" date="2008" name="Nucleic Acids Res.">
        <title>The rice annotation project database (RAP-DB): 2008 update.</title>
        <authorList>
            <consortium name="The rice annotation project (RAP)"/>
        </authorList>
    </citation>
    <scope>GENOME REANNOTATION</scope>
    <source>
        <strain evidence="3">cv. Nipponbare</strain>
    </source>
</reference>
<evidence type="ECO:0000313" key="3">
    <source>
        <dbReference type="Proteomes" id="UP000000763"/>
    </source>
</evidence>
<proteinExistence type="predicted"/>